<reference evidence="2" key="1">
    <citation type="submission" date="2021-01" db="EMBL/GenBank/DDBJ databases">
        <authorList>
            <person name="Kaushik A."/>
        </authorList>
    </citation>
    <scope>NUCLEOTIDE SEQUENCE</scope>
    <source>
        <strain evidence="2">AG4-R118</strain>
    </source>
</reference>
<feature type="compositionally biased region" description="Polar residues" evidence="1">
    <location>
        <begin position="438"/>
        <end position="467"/>
    </location>
</feature>
<feature type="region of interest" description="Disordered" evidence="1">
    <location>
        <begin position="433"/>
        <end position="467"/>
    </location>
</feature>
<evidence type="ECO:0000313" key="3">
    <source>
        <dbReference type="Proteomes" id="UP000663888"/>
    </source>
</evidence>
<accession>A0A8H3H4E4</accession>
<protein>
    <submittedName>
        <fullName evidence="2">Uncharacterized protein</fullName>
    </submittedName>
</protein>
<sequence>MELPRFSFAAKCLAEAATTMSTAAQAMALAAQAFSSASTELDKLCNSPGKDENLTVSVSYGMQSHTHHSSLNTGLARKRDPLEVAQNQSRAHDEDSDYYLSDDDDKYINALLKRQQSPEVNPETKHGTHGGVVASPHDPMAPTPTQGSPVVFRDSGLLHETPQPMACFERHLLVDLETDVVPTVCALTQRFPKVVCYMQCALPSIMIYHRIIKQITGSTVYAVTRPSMGQSDSMWGPFNRQKRVIILLPETLTLHSPLKAVGDVCIVHVGWPSSTQRYRSQLALHDAPRSVLVACVQDKQIFPSCGELIGETAPWPSEDKRILVDEISRIFPKFEAAILEIPRETKGKFYQDWIEAHTSRGHRYVSSWDPVTLVNRANLYICDVLGYHRSTNDLTMPRFPRVPQAFVSRNGLDSAVDNGVLFVVDRDPGLNHPMDLSPNVSPINKPLSTSVPEGISSTDGRSAENNTVVEPSELLRAKKEEQLGSVATDGGKTTVPGSNVAGSLTNVTPVHSAQDTSNTHQIAPINVDKHELTSKQLATMPREYFIVLEDFNIIPAICMLAKDSSCKNIICYVQVVGVIQTLVTQITALTSKPVFIVASPNSAALPGALKAFDSNTGGIVFCNYLLPLCQALRTKPVHRIIHAGWVGKLNLYSEQINTTTDAQNCIIMTQYQYSSIPDPIVIFGEPGLNLTQNVLEPSIFDTMIAQWENQLNNAPKKILNRCYMEWISYHGRGRYKVEAWSIIELVTKANTFGEKVLGRKGDRGVLEVSEGLVKDLQLQPAVQAGVLRVAK</sequence>
<name>A0A8H3H4E4_9AGAM</name>
<evidence type="ECO:0000313" key="2">
    <source>
        <dbReference type="EMBL" id="CAE6481704.1"/>
    </source>
</evidence>
<gene>
    <name evidence="2" type="ORF">RDB_LOCUS126036</name>
</gene>
<comment type="caution">
    <text evidence="2">The sequence shown here is derived from an EMBL/GenBank/DDBJ whole genome shotgun (WGS) entry which is preliminary data.</text>
</comment>
<proteinExistence type="predicted"/>
<dbReference type="AlphaFoldDB" id="A0A8H3H4E4"/>
<dbReference type="Proteomes" id="UP000663888">
    <property type="component" value="Unassembled WGS sequence"/>
</dbReference>
<organism evidence="2 3">
    <name type="scientific">Rhizoctonia solani</name>
    <dbReference type="NCBI Taxonomy" id="456999"/>
    <lineage>
        <taxon>Eukaryota</taxon>
        <taxon>Fungi</taxon>
        <taxon>Dikarya</taxon>
        <taxon>Basidiomycota</taxon>
        <taxon>Agaricomycotina</taxon>
        <taxon>Agaricomycetes</taxon>
        <taxon>Cantharellales</taxon>
        <taxon>Ceratobasidiaceae</taxon>
        <taxon>Rhizoctonia</taxon>
    </lineage>
</organism>
<dbReference type="EMBL" id="CAJMWX010001339">
    <property type="protein sequence ID" value="CAE6481704.1"/>
    <property type="molecule type" value="Genomic_DNA"/>
</dbReference>
<evidence type="ECO:0000256" key="1">
    <source>
        <dbReference type="SAM" id="MobiDB-lite"/>
    </source>
</evidence>